<protein>
    <submittedName>
        <fullName evidence="3">Ankyrin repeat family protein</fullName>
    </submittedName>
</protein>
<evidence type="ECO:0000256" key="1">
    <source>
        <dbReference type="SAM" id="Phobius"/>
    </source>
</evidence>
<evidence type="ECO:0000313" key="3">
    <source>
        <dbReference type="EMBL" id="CAA0812757.1"/>
    </source>
</evidence>
<evidence type="ECO:0000259" key="2">
    <source>
        <dbReference type="Pfam" id="PF13962"/>
    </source>
</evidence>
<dbReference type="EMBL" id="CACSLK010011299">
    <property type="protein sequence ID" value="CAA0812757.1"/>
    <property type="molecule type" value="Genomic_DNA"/>
</dbReference>
<dbReference type="GO" id="GO:0016020">
    <property type="term" value="C:membrane"/>
    <property type="evidence" value="ECO:0007669"/>
    <property type="project" value="TreeGrafter"/>
</dbReference>
<dbReference type="PANTHER" id="PTHR24177">
    <property type="entry name" value="CASKIN"/>
    <property type="match status" value="1"/>
</dbReference>
<evidence type="ECO:0000313" key="4">
    <source>
        <dbReference type="Proteomes" id="UP001153555"/>
    </source>
</evidence>
<keyword evidence="1" id="KW-0472">Membrane</keyword>
<accession>A0A9N7MTC7</accession>
<feature type="transmembrane region" description="Helical" evidence="1">
    <location>
        <begin position="69"/>
        <end position="95"/>
    </location>
</feature>
<dbReference type="PANTHER" id="PTHR24177:SF435">
    <property type="entry name" value="ANKYRIN REPEAT-CONTAINING PROTEIN NPR4-LIKE"/>
    <property type="match status" value="1"/>
</dbReference>
<feature type="transmembrane region" description="Helical" evidence="1">
    <location>
        <begin position="36"/>
        <end position="57"/>
    </location>
</feature>
<dbReference type="OrthoDB" id="1718144at2759"/>
<dbReference type="Pfam" id="PF13962">
    <property type="entry name" value="PGG"/>
    <property type="match status" value="1"/>
</dbReference>
<feature type="domain" description="PGG" evidence="2">
    <location>
        <begin position="25"/>
        <end position="136"/>
    </location>
</feature>
<name>A0A9N7MTC7_STRHE</name>
<keyword evidence="4" id="KW-1185">Reference proteome</keyword>
<comment type="caution">
    <text evidence="3">The sequence shown here is derived from an EMBL/GenBank/DDBJ whole genome shotgun (WGS) entry which is preliminary data.</text>
</comment>
<dbReference type="InterPro" id="IPR026961">
    <property type="entry name" value="PGG_dom"/>
</dbReference>
<dbReference type="Proteomes" id="UP001153555">
    <property type="component" value="Unassembled WGS sequence"/>
</dbReference>
<dbReference type="AlphaFoldDB" id="A0A9N7MTC7"/>
<reference evidence="3" key="1">
    <citation type="submission" date="2019-12" db="EMBL/GenBank/DDBJ databases">
        <authorList>
            <person name="Scholes J."/>
        </authorList>
    </citation>
    <scope>NUCLEOTIDE SEQUENCE</scope>
</reference>
<gene>
    <name evidence="3" type="ORF">SHERM_13316</name>
</gene>
<feature type="transmembrane region" description="Helical" evidence="1">
    <location>
        <begin position="115"/>
        <end position="137"/>
    </location>
</feature>
<proteinExistence type="predicted"/>
<organism evidence="3 4">
    <name type="scientific">Striga hermonthica</name>
    <name type="common">Purple witchweed</name>
    <name type="synonym">Buchnera hermonthica</name>
    <dbReference type="NCBI Taxonomy" id="68872"/>
    <lineage>
        <taxon>Eukaryota</taxon>
        <taxon>Viridiplantae</taxon>
        <taxon>Streptophyta</taxon>
        <taxon>Embryophyta</taxon>
        <taxon>Tracheophyta</taxon>
        <taxon>Spermatophyta</taxon>
        <taxon>Magnoliopsida</taxon>
        <taxon>eudicotyledons</taxon>
        <taxon>Gunneridae</taxon>
        <taxon>Pentapetalae</taxon>
        <taxon>asterids</taxon>
        <taxon>lamiids</taxon>
        <taxon>Lamiales</taxon>
        <taxon>Orobanchaceae</taxon>
        <taxon>Buchnereae</taxon>
        <taxon>Striga</taxon>
    </lineage>
</organism>
<sequence>MNNSGKTPQTIFTDGYKEIKAEGEKSIKDTTNSCTIAAALIVTVVFVAAIMILSGNASNGFRFLSTKAAFIISAVSDVISFHVHTSLNMFFSILTSRYAEEDFFLRVAKRLCIELATFFMSILFMMVAFSATIFIVFSQEKVWIRIHVAALARDLFRDAAIPVACGFYSNTYSHGIFDKQSNRFFY</sequence>
<keyword evidence="1" id="KW-1133">Transmembrane helix</keyword>
<keyword evidence="1" id="KW-0812">Transmembrane</keyword>